<protein>
    <submittedName>
        <fullName evidence="1">Uncharacterized protein</fullName>
    </submittedName>
</protein>
<dbReference type="AlphaFoldDB" id="A0A3L6MYP3"/>
<reference evidence="1 2" key="1">
    <citation type="journal article" date="2018" name="Sci. Rep.">
        <title>Characterisation of pathogen-specific regions and novel effector candidates in Fusarium oxysporum f. sp. cepae.</title>
        <authorList>
            <person name="Armitage A.D."/>
            <person name="Taylor A."/>
            <person name="Sobczyk M.K."/>
            <person name="Baxter L."/>
            <person name="Greenfield B.P."/>
            <person name="Bates H.J."/>
            <person name="Wilson F."/>
            <person name="Jackson A.C."/>
            <person name="Ott S."/>
            <person name="Harrison R.J."/>
            <person name="Clarkson J.P."/>
        </authorList>
    </citation>
    <scope>NUCLEOTIDE SEQUENCE [LARGE SCALE GENOMIC DNA]</scope>
    <source>
        <strain evidence="1 2">FoC_Fus2</strain>
    </source>
</reference>
<proteinExistence type="predicted"/>
<accession>A0A3L6MYP3</accession>
<dbReference type="EMBL" id="MRCU01000012">
    <property type="protein sequence ID" value="RKK09539.1"/>
    <property type="molecule type" value="Genomic_DNA"/>
</dbReference>
<sequence length="34" mass="3751">MNLERFVGDDGSLVLITRYTCRTTSSPKDDDSAS</sequence>
<dbReference type="Proteomes" id="UP000270866">
    <property type="component" value="Unassembled WGS sequence"/>
</dbReference>
<comment type="caution">
    <text evidence="1">The sequence shown here is derived from an EMBL/GenBank/DDBJ whole genome shotgun (WGS) entry which is preliminary data.</text>
</comment>
<organism evidence="1 2">
    <name type="scientific">Fusarium oxysporum f. sp. cepae</name>
    <dbReference type="NCBI Taxonomy" id="396571"/>
    <lineage>
        <taxon>Eukaryota</taxon>
        <taxon>Fungi</taxon>
        <taxon>Dikarya</taxon>
        <taxon>Ascomycota</taxon>
        <taxon>Pezizomycotina</taxon>
        <taxon>Sordariomycetes</taxon>
        <taxon>Hypocreomycetidae</taxon>
        <taxon>Hypocreales</taxon>
        <taxon>Nectriaceae</taxon>
        <taxon>Fusarium</taxon>
        <taxon>Fusarium oxysporum species complex</taxon>
    </lineage>
</organism>
<name>A0A3L6MYP3_FUSOX</name>
<evidence type="ECO:0000313" key="1">
    <source>
        <dbReference type="EMBL" id="RKK09539.1"/>
    </source>
</evidence>
<evidence type="ECO:0000313" key="2">
    <source>
        <dbReference type="Proteomes" id="UP000270866"/>
    </source>
</evidence>
<gene>
    <name evidence="1" type="ORF">BFJ65_g15990</name>
</gene>